<comment type="caution">
    <text evidence="1">The sequence shown here is derived from an EMBL/GenBank/DDBJ whole genome shotgun (WGS) entry which is preliminary data.</text>
</comment>
<dbReference type="EMBL" id="BOON01000005">
    <property type="protein sequence ID" value="GII21069.1"/>
    <property type="molecule type" value="Genomic_DNA"/>
</dbReference>
<accession>A0A8J3T744</accession>
<organism evidence="1 2">
    <name type="scientific">Planosporangium mesophilum</name>
    <dbReference type="NCBI Taxonomy" id="689768"/>
    <lineage>
        <taxon>Bacteria</taxon>
        <taxon>Bacillati</taxon>
        <taxon>Actinomycetota</taxon>
        <taxon>Actinomycetes</taxon>
        <taxon>Micromonosporales</taxon>
        <taxon>Micromonosporaceae</taxon>
        <taxon>Planosporangium</taxon>
    </lineage>
</organism>
<evidence type="ECO:0000313" key="2">
    <source>
        <dbReference type="Proteomes" id="UP000599074"/>
    </source>
</evidence>
<gene>
    <name evidence="1" type="ORF">Pme01_06660</name>
</gene>
<dbReference type="AlphaFoldDB" id="A0A8J3T744"/>
<name>A0A8J3T744_9ACTN</name>
<reference evidence="1" key="1">
    <citation type="submission" date="2021-01" db="EMBL/GenBank/DDBJ databases">
        <title>Whole genome shotgun sequence of Planosporangium mesophilum NBRC 109066.</title>
        <authorList>
            <person name="Komaki H."/>
            <person name="Tamura T."/>
        </authorList>
    </citation>
    <scope>NUCLEOTIDE SEQUENCE</scope>
    <source>
        <strain evidence="1">NBRC 109066</strain>
    </source>
</reference>
<keyword evidence="2" id="KW-1185">Reference proteome</keyword>
<sequence length="79" mass="8437">MADELEELFVRQVDVGVADMDVSTDQGVVSTQVVVERATATERESGEDRQFLLVYGAAEVPALADALKAAAERALVGRT</sequence>
<evidence type="ECO:0000313" key="1">
    <source>
        <dbReference type="EMBL" id="GII21069.1"/>
    </source>
</evidence>
<proteinExistence type="predicted"/>
<dbReference type="RefSeq" id="WP_168112716.1">
    <property type="nucleotide sequence ID" value="NZ_BOON01000005.1"/>
</dbReference>
<protein>
    <submittedName>
        <fullName evidence="1">Uncharacterized protein</fullName>
    </submittedName>
</protein>
<dbReference type="Proteomes" id="UP000599074">
    <property type="component" value="Unassembled WGS sequence"/>
</dbReference>